<name>A0ABP7JAK1_9ACTN</name>
<organism evidence="2 3">
    <name type="scientific">Streptomyces coacervatus</name>
    <dbReference type="NCBI Taxonomy" id="647381"/>
    <lineage>
        <taxon>Bacteria</taxon>
        <taxon>Bacillati</taxon>
        <taxon>Actinomycetota</taxon>
        <taxon>Actinomycetes</taxon>
        <taxon>Kitasatosporales</taxon>
        <taxon>Streptomycetaceae</taxon>
        <taxon>Streptomyces</taxon>
    </lineage>
</organism>
<evidence type="ECO:0000313" key="3">
    <source>
        <dbReference type="Proteomes" id="UP001501009"/>
    </source>
</evidence>
<accession>A0ABP7JAK1</accession>
<reference evidence="3" key="1">
    <citation type="journal article" date="2019" name="Int. J. Syst. Evol. Microbiol.">
        <title>The Global Catalogue of Microorganisms (GCM) 10K type strain sequencing project: providing services to taxonomists for standard genome sequencing and annotation.</title>
        <authorList>
            <consortium name="The Broad Institute Genomics Platform"/>
            <consortium name="The Broad Institute Genome Sequencing Center for Infectious Disease"/>
            <person name="Wu L."/>
            <person name="Ma J."/>
        </authorList>
    </citation>
    <scope>NUCLEOTIDE SEQUENCE [LARGE SCALE GENOMIC DNA]</scope>
    <source>
        <strain evidence="3">JCM 17138</strain>
    </source>
</reference>
<gene>
    <name evidence="2" type="ORF">GCM10022403_084920</name>
</gene>
<protein>
    <submittedName>
        <fullName evidence="2">Uncharacterized protein</fullName>
    </submittedName>
</protein>
<keyword evidence="3" id="KW-1185">Reference proteome</keyword>
<sequence>MKARTTCRPVATSALSRESRRHGRGLPSGGLYDGGTPVYVTARPAGEDANELGLIVHGPDSSKLIGQVNDLLRR</sequence>
<evidence type="ECO:0000313" key="2">
    <source>
        <dbReference type="EMBL" id="GAA3839661.1"/>
    </source>
</evidence>
<proteinExistence type="predicted"/>
<comment type="caution">
    <text evidence="2">The sequence shown here is derived from an EMBL/GenBank/DDBJ whole genome shotgun (WGS) entry which is preliminary data.</text>
</comment>
<feature type="region of interest" description="Disordered" evidence="1">
    <location>
        <begin position="1"/>
        <end position="33"/>
    </location>
</feature>
<dbReference type="Proteomes" id="UP001501009">
    <property type="component" value="Unassembled WGS sequence"/>
</dbReference>
<evidence type="ECO:0000256" key="1">
    <source>
        <dbReference type="SAM" id="MobiDB-lite"/>
    </source>
</evidence>
<dbReference type="EMBL" id="BAABDE010000038">
    <property type="protein sequence ID" value="GAA3839661.1"/>
    <property type="molecule type" value="Genomic_DNA"/>
</dbReference>